<reference evidence="3" key="3">
    <citation type="submission" date="2021-06" db="EMBL/GenBank/DDBJ databases">
        <title>Candida auris outbreak in lebanese hospital.</title>
        <authorList>
            <person name="Finianos M."/>
        </authorList>
    </citation>
    <scope>NUCLEOTIDE SEQUENCE</scope>
    <source>
        <strain evidence="3">CA7LBN</strain>
    </source>
</reference>
<dbReference type="VEuPathDB" id="FungiDB:CJJ07_003563"/>
<dbReference type="SUPFAM" id="SSF47954">
    <property type="entry name" value="Cyclin-like"/>
    <property type="match status" value="1"/>
</dbReference>
<evidence type="ECO:0000256" key="1">
    <source>
        <dbReference type="SAM" id="MobiDB-lite"/>
    </source>
</evidence>
<dbReference type="InterPro" id="IPR013922">
    <property type="entry name" value="Cyclin_PHO80-like"/>
</dbReference>
<dbReference type="VEuPathDB" id="FungiDB:CJI96_0002974"/>
<accession>A0A2H1A104</accession>
<feature type="compositionally biased region" description="Acidic residues" evidence="1">
    <location>
        <begin position="150"/>
        <end position="163"/>
    </location>
</feature>
<proteinExistence type="predicted"/>
<dbReference type="GO" id="GO:0005634">
    <property type="term" value="C:nucleus"/>
    <property type="evidence" value="ECO:0007669"/>
    <property type="project" value="TreeGrafter"/>
</dbReference>
<dbReference type="EMBL" id="PEKT02000003">
    <property type="protein sequence ID" value="PIS56589.1"/>
    <property type="molecule type" value="Genomic_DNA"/>
</dbReference>
<dbReference type="CDD" id="cd20558">
    <property type="entry name" value="CYCLIN_ScPCL7-like"/>
    <property type="match status" value="1"/>
</dbReference>
<evidence type="ECO:0008006" key="4">
    <source>
        <dbReference type="Google" id="ProtNLM"/>
    </source>
</evidence>
<dbReference type="VEuPathDB" id="FungiDB:CJJ09_003383"/>
<dbReference type="Gene3D" id="1.10.472.10">
    <property type="entry name" value="Cyclin-like"/>
    <property type="match status" value="1"/>
</dbReference>
<protein>
    <recommendedName>
        <fullName evidence="4">Cyclin-domain-containing protein</fullName>
    </recommendedName>
</protein>
<dbReference type="VEuPathDB" id="FungiDB:CJI97_001480"/>
<reference evidence="2" key="2">
    <citation type="submission" date="2017-11" db="EMBL/GenBank/DDBJ databases">
        <title>Candida auris genome assembly and annotation.</title>
        <authorList>
            <person name="Munoz J.F."/>
            <person name="Gade L.G."/>
            <person name="Chow N.A."/>
            <person name="Litvintseva A.P."/>
            <person name="Loparev V.N."/>
            <person name="Cuomo C.A."/>
        </authorList>
    </citation>
    <scope>NUCLEOTIDE SEQUENCE</scope>
    <source>
        <strain evidence="2">B8441</strain>
    </source>
</reference>
<dbReference type="Proteomes" id="UP000825438">
    <property type="component" value="Chromosome III"/>
</dbReference>
<evidence type="ECO:0000313" key="2">
    <source>
        <dbReference type="EMBL" id="PIS56589.1"/>
    </source>
</evidence>
<dbReference type="PANTHER" id="PTHR15615:SF117">
    <property type="entry name" value="PHO85 CYCLIN PHO80"/>
    <property type="match status" value="1"/>
</dbReference>
<dbReference type="VEuPathDB" id="FungiDB:B9J08_001126"/>
<feature type="region of interest" description="Disordered" evidence="1">
    <location>
        <begin position="1"/>
        <end position="72"/>
    </location>
</feature>
<dbReference type="GO" id="GO:0016538">
    <property type="term" value="F:cyclin-dependent protein serine/threonine kinase regulator activity"/>
    <property type="evidence" value="ECO:0007669"/>
    <property type="project" value="TreeGrafter"/>
</dbReference>
<sequence>MSTTTSTRTTPSFGPGRGSPRIRPSPISHLPREFYSQGSRLHSRRGSLSSSPDGNRNPRKEKLASPPNISRDIDPFLAKYLKPSVNDKHESYFKSLEKHLNVRGYDFYSQYFNKATVPTSPSQTQTLRSYIKERRRVVSPLSRQIPTDTFDNESSSDDDDDISEDRIRGQRRRKSTGESVSPGPTSKKLHSQVYTTRLPSDFMKCAIDDLIDLIHRMLQSLINLNDKGVPPVVSNPGSVESGELPAEEKKKLLTRFHSRTPPAISIKTYLARLTRFNNFTQATLLTTIYYIDLLSHNYQPYFTLNSWTVHRFLLVATMLAQKSLEDFFYTNDHYAKVGGVALTELNCLELDFLTRVNWKLVPAKQMDDHTTSIRYSKQVLDLYYEQLIGLMGASVSEHNNVVYKLAGAEHI</sequence>
<feature type="region of interest" description="Disordered" evidence="1">
    <location>
        <begin position="137"/>
        <end position="192"/>
    </location>
</feature>
<gene>
    <name evidence="2" type="ORF">B9J08_001126</name>
    <name evidence="3" type="ORF">CA7LBN_002962</name>
</gene>
<dbReference type="Pfam" id="PF08613">
    <property type="entry name" value="Cyclin"/>
    <property type="match status" value="1"/>
</dbReference>
<dbReference type="PANTHER" id="PTHR15615">
    <property type="match status" value="1"/>
</dbReference>
<dbReference type="EMBL" id="CP076751">
    <property type="protein sequence ID" value="QWW24128.1"/>
    <property type="molecule type" value="Genomic_DNA"/>
</dbReference>
<feature type="compositionally biased region" description="Low complexity" evidence="1">
    <location>
        <begin position="36"/>
        <end position="51"/>
    </location>
</feature>
<evidence type="ECO:0000313" key="3">
    <source>
        <dbReference type="EMBL" id="QWW24128.1"/>
    </source>
</evidence>
<dbReference type="GO" id="GO:0019901">
    <property type="term" value="F:protein kinase binding"/>
    <property type="evidence" value="ECO:0007669"/>
    <property type="project" value="InterPro"/>
</dbReference>
<dbReference type="InterPro" id="IPR036915">
    <property type="entry name" value="Cyclin-like_sf"/>
</dbReference>
<feature type="compositionally biased region" description="Low complexity" evidence="1">
    <location>
        <begin position="1"/>
        <end position="28"/>
    </location>
</feature>
<name>A0A2H1A104_CANAR</name>
<dbReference type="VEuPathDB" id="FungiDB:QG37_00645"/>
<dbReference type="AlphaFoldDB" id="A0A2H1A104"/>
<organism evidence="2">
    <name type="scientific">Candidozyma auris</name>
    <name type="common">Yeast</name>
    <name type="synonym">Candida auris</name>
    <dbReference type="NCBI Taxonomy" id="498019"/>
    <lineage>
        <taxon>Eukaryota</taxon>
        <taxon>Fungi</taxon>
        <taxon>Dikarya</taxon>
        <taxon>Ascomycota</taxon>
        <taxon>Saccharomycotina</taxon>
        <taxon>Pichiomycetes</taxon>
        <taxon>Metschnikowiaceae</taxon>
        <taxon>Candidozyma</taxon>
    </lineage>
</organism>
<dbReference type="OMA" id="NDKHESY"/>
<reference evidence="2" key="1">
    <citation type="journal article" date="2017" name="Clin. Infect. Dis.">
        <title>Simultaneous emergence of multidrug-resistant Candida auris on 3 continents confirmed by whole-genome sequencing and epidemiological analyses.</title>
        <authorList>
            <person name="Lockhart S.R."/>
            <person name="Etienne K.A."/>
            <person name="Vallabhaneni S."/>
            <person name="Farooqi J."/>
            <person name="Chowdhary A."/>
            <person name="Govender N.P."/>
            <person name="Colombo A.L."/>
            <person name="Calvo B."/>
            <person name="Cuomo C.A."/>
            <person name="Desjardins C.A."/>
            <person name="Berkow E.L."/>
            <person name="Castanheira M."/>
            <person name="Magobo R.E."/>
            <person name="Jabeen K."/>
            <person name="Asghar R.J."/>
            <person name="Meis J.F."/>
            <person name="Jackson B."/>
            <person name="Chiller T."/>
            <person name="Litvintseva A.P."/>
        </authorList>
    </citation>
    <scope>NUCLEOTIDE SEQUENCE [LARGE SCALE GENOMIC DNA]</scope>
    <source>
        <strain evidence="2">B8441</strain>
    </source>
</reference>
<dbReference type="STRING" id="498019.A0A2H1A104"/>
<dbReference type="GO" id="GO:0000307">
    <property type="term" value="C:cyclin-dependent protein kinase holoenzyme complex"/>
    <property type="evidence" value="ECO:0007669"/>
    <property type="project" value="TreeGrafter"/>
</dbReference>